<accession>A0ACB6Q7F1</accession>
<gene>
    <name evidence="1" type="ORF">BDR25DRAFT_363434</name>
</gene>
<sequence>MAREDYRDDLSTVDALNYPIIRDKETIYKRLKALRAILEPSNKQLKQSARTAYNCARKNAYIDAKSVHLPNVTEYQPHYDFVSAISDHEQTDEDPPDFLTSCLDGFATYQGRSSTPEQQQQQFICDFCGETNQTKEEDAVDGEDAEGAATMATIISQLNCPVTRLNRTIKAHSLNLTPAPNNSTNWNPPNAPTSTRRSAATLMSFTTNLILERTSMFATIQLTFNGLGAHPHRTDSGPAANSFLYWHGARGPTKINLNDVAYIPNMFTSLVSLLQGQDIHFDSGDNLVYKRLHDGTRSPICFTTRTGGHWALVLRTEDPSIGSTSLMVMAAKDLAQRRFRPSYERRPITQDATALHHIWGCISPEAVTHLHESVTGVQPPTGRAPNTVECDLCALLKMKQQISRRNEHEIPVDGPFQRVAFDLIELWSPSIHKNIYVVHFYCTWLKYNLVFVTLSKEKAVILPIIRKKFCDKQGITLELAPLYTPEANGAAERLGQTLII</sequence>
<name>A0ACB6Q7F1_9PLEO</name>
<keyword evidence="2" id="KW-1185">Reference proteome</keyword>
<reference evidence="1" key="1">
    <citation type="journal article" date="2020" name="Stud. Mycol.">
        <title>101 Dothideomycetes genomes: a test case for predicting lifestyles and emergence of pathogens.</title>
        <authorList>
            <person name="Haridas S."/>
            <person name="Albert R."/>
            <person name="Binder M."/>
            <person name="Bloem J."/>
            <person name="Labutti K."/>
            <person name="Salamov A."/>
            <person name="Andreopoulos B."/>
            <person name="Baker S."/>
            <person name="Barry K."/>
            <person name="Bills G."/>
            <person name="Bluhm B."/>
            <person name="Cannon C."/>
            <person name="Castanera R."/>
            <person name="Culley D."/>
            <person name="Daum C."/>
            <person name="Ezra D."/>
            <person name="Gonzalez J."/>
            <person name="Henrissat B."/>
            <person name="Kuo A."/>
            <person name="Liang C."/>
            <person name="Lipzen A."/>
            <person name="Lutzoni F."/>
            <person name="Magnuson J."/>
            <person name="Mondo S."/>
            <person name="Nolan M."/>
            <person name="Ohm R."/>
            <person name="Pangilinan J."/>
            <person name="Park H.-J."/>
            <person name="Ramirez L."/>
            <person name="Alfaro M."/>
            <person name="Sun H."/>
            <person name="Tritt A."/>
            <person name="Yoshinaga Y."/>
            <person name="Zwiers L.-H."/>
            <person name="Turgeon B."/>
            <person name="Goodwin S."/>
            <person name="Spatafora J."/>
            <person name="Crous P."/>
            <person name="Grigoriev I."/>
        </authorList>
    </citation>
    <scope>NUCLEOTIDE SEQUENCE</scope>
    <source>
        <strain evidence="1">ATCC 200398</strain>
    </source>
</reference>
<evidence type="ECO:0000313" key="1">
    <source>
        <dbReference type="EMBL" id="KAF2462899.1"/>
    </source>
</evidence>
<dbReference type="EMBL" id="MU003559">
    <property type="protein sequence ID" value="KAF2462899.1"/>
    <property type="molecule type" value="Genomic_DNA"/>
</dbReference>
<protein>
    <submittedName>
        <fullName evidence="1">Uncharacterized protein</fullName>
    </submittedName>
</protein>
<comment type="caution">
    <text evidence="1">The sequence shown here is derived from an EMBL/GenBank/DDBJ whole genome shotgun (WGS) entry which is preliminary data.</text>
</comment>
<organism evidence="1 2">
    <name type="scientific">Lindgomyces ingoldianus</name>
    <dbReference type="NCBI Taxonomy" id="673940"/>
    <lineage>
        <taxon>Eukaryota</taxon>
        <taxon>Fungi</taxon>
        <taxon>Dikarya</taxon>
        <taxon>Ascomycota</taxon>
        <taxon>Pezizomycotina</taxon>
        <taxon>Dothideomycetes</taxon>
        <taxon>Pleosporomycetidae</taxon>
        <taxon>Pleosporales</taxon>
        <taxon>Lindgomycetaceae</taxon>
        <taxon>Lindgomyces</taxon>
    </lineage>
</organism>
<evidence type="ECO:0000313" key="2">
    <source>
        <dbReference type="Proteomes" id="UP000799755"/>
    </source>
</evidence>
<proteinExistence type="predicted"/>
<dbReference type="Proteomes" id="UP000799755">
    <property type="component" value="Unassembled WGS sequence"/>
</dbReference>